<evidence type="ECO:0000313" key="2">
    <source>
        <dbReference type="Proteomes" id="UP001576780"/>
    </source>
</evidence>
<evidence type="ECO:0000313" key="1">
    <source>
        <dbReference type="EMBL" id="MFB2834082.1"/>
    </source>
</evidence>
<accession>A0ABV4WG80</accession>
<proteinExistence type="predicted"/>
<gene>
    <name evidence="1" type="ORF">ACE1CA_06065</name>
</gene>
<organism evidence="1 2">
    <name type="scientific">Floridaenema evergladense BLCC-F167</name>
    <dbReference type="NCBI Taxonomy" id="3153639"/>
    <lineage>
        <taxon>Bacteria</taxon>
        <taxon>Bacillati</taxon>
        <taxon>Cyanobacteriota</taxon>
        <taxon>Cyanophyceae</taxon>
        <taxon>Oscillatoriophycideae</taxon>
        <taxon>Aerosakkonematales</taxon>
        <taxon>Aerosakkonemataceae</taxon>
        <taxon>Floridanema</taxon>
        <taxon>Floridanema evergladense</taxon>
    </lineage>
</organism>
<sequence>MGNISVAIVNISAHQRILSQKTALFALKLVTNQNQKQRQECQAILQLSVDLLNDLKPN</sequence>
<dbReference type="Proteomes" id="UP001576780">
    <property type="component" value="Unassembled WGS sequence"/>
</dbReference>
<dbReference type="EMBL" id="JBHFNT010000050">
    <property type="protein sequence ID" value="MFB2834082.1"/>
    <property type="molecule type" value="Genomic_DNA"/>
</dbReference>
<keyword evidence="2" id="KW-1185">Reference proteome</keyword>
<name>A0ABV4WG80_9CYAN</name>
<reference evidence="1 2" key="1">
    <citation type="submission" date="2024-09" db="EMBL/GenBank/DDBJ databases">
        <title>Floridaenema gen nov. (Aerosakkonemataceae, Aerosakkonematales ord. nov., Cyanobacteria) from benthic tropical and subtropical fresh waters, with the description of four new species.</title>
        <authorList>
            <person name="Moretto J.A."/>
            <person name="Berthold D.E."/>
            <person name="Lefler F.W."/>
            <person name="Huang I.-S."/>
            <person name="Laughinghouse H. IV."/>
        </authorList>
    </citation>
    <scope>NUCLEOTIDE SEQUENCE [LARGE SCALE GENOMIC DNA]</scope>
    <source>
        <strain evidence="1 2">BLCC-F167</strain>
    </source>
</reference>
<comment type="caution">
    <text evidence="1">The sequence shown here is derived from an EMBL/GenBank/DDBJ whole genome shotgun (WGS) entry which is preliminary data.</text>
</comment>
<protein>
    <submittedName>
        <fullName evidence="1">Uncharacterized protein</fullName>
    </submittedName>
</protein>